<accession>A0A8H7K7G4</accession>
<evidence type="ECO:0000313" key="1">
    <source>
        <dbReference type="EMBL" id="KAF9744753.1"/>
    </source>
</evidence>
<comment type="caution">
    <text evidence="1">The sequence shown here is derived from an EMBL/GenBank/DDBJ whole genome shotgun (WGS) entry which is preliminary data.</text>
</comment>
<evidence type="ECO:0008006" key="3">
    <source>
        <dbReference type="Google" id="ProtNLM"/>
    </source>
</evidence>
<dbReference type="EMBL" id="JADCTT010000014">
    <property type="protein sequence ID" value="KAF9744753.1"/>
    <property type="molecule type" value="Genomic_DNA"/>
</dbReference>
<sequence>MSRIGYFDRVWHLPHPVFDYKRPMPLGLRQRLQSSQLPSSNINQIPCNRFPSQALVSKSLSIQTLVTVHHVSLQDHCCCLFDRELSACRPLESRAEVSFKPSAIWRYNVGNGAISATNTGDVAKAPTNGGQDTTALLTFTYPSYVSGQKCQFAFSLDSTATLEGSAKLDLFSSLQPAPGPTAGWGPGNQRNINLGRLNLVKPGEATWEATYSSYLTQKTDCKAPGTVEAFELVGVYDRDLVSWNPALAGPRIVVTPS</sequence>
<reference evidence="1" key="1">
    <citation type="submission" date="2020-10" db="EMBL/GenBank/DDBJ databases">
        <title>High-Quality Genome Resource of Clonostachys rosea strain S41 by Oxford Nanopore Long-Read Sequencing.</title>
        <authorList>
            <person name="Wang H."/>
        </authorList>
    </citation>
    <scope>NUCLEOTIDE SEQUENCE</scope>
    <source>
        <strain evidence="1">S41</strain>
    </source>
</reference>
<dbReference type="Proteomes" id="UP000616885">
    <property type="component" value="Unassembled WGS sequence"/>
</dbReference>
<evidence type="ECO:0000313" key="2">
    <source>
        <dbReference type="Proteomes" id="UP000616885"/>
    </source>
</evidence>
<gene>
    <name evidence="1" type="ORF">IM811_005534</name>
</gene>
<protein>
    <recommendedName>
        <fullName evidence="3">Ubiquitin 3 binding protein But2 C-terminal domain-containing protein</fullName>
    </recommendedName>
</protein>
<dbReference type="AlphaFoldDB" id="A0A8H7K7G4"/>
<name>A0A8H7K7G4_BIOOC</name>
<proteinExistence type="predicted"/>
<organism evidence="1 2">
    <name type="scientific">Bionectria ochroleuca</name>
    <name type="common">Gliocladium roseum</name>
    <dbReference type="NCBI Taxonomy" id="29856"/>
    <lineage>
        <taxon>Eukaryota</taxon>
        <taxon>Fungi</taxon>
        <taxon>Dikarya</taxon>
        <taxon>Ascomycota</taxon>
        <taxon>Pezizomycotina</taxon>
        <taxon>Sordariomycetes</taxon>
        <taxon>Hypocreomycetidae</taxon>
        <taxon>Hypocreales</taxon>
        <taxon>Bionectriaceae</taxon>
        <taxon>Clonostachys</taxon>
    </lineage>
</organism>